<feature type="domain" description="BZIP" evidence="9">
    <location>
        <begin position="241"/>
        <end position="304"/>
    </location>
</feature>
<evidence type="ECO:0000256" key="4">
    <source>
        <dbReference type="ARBA" id="ARBA00023125"/>
    </source>
</evidence>
<keyword evidence="4" id="KW-0238">DNA-binding</keyword>
<dbReference type="PANTHER" id="PTHR47416:SF8">
    <property type="entry name" value="BASIC-LEUCINE ZIPPER TRANSCRIPTION FACTOR E-RELATED"/>
    <property type="match status" value="1"/>
</dbReference>
<comment type="similarity">
    <text evidence="2">Belongs to the bZIP family.</text>
</comment>
<proteinExistence type="inferred from homology"/>
<dbReference type="SUPFAM" id="SSF57959">
    <property type="entry name" value="Leucine zipper domain"/>
    <property type="match status" value="1"/>
</dbReference>
<dbReference type="OrthoDB" id="5571888at2759"/>
<dbReference type="STRING" id="215637.A0A4Q0A211"/>
<evidence type="ECO:0000256" key="7">
    <source>
        <dbReference type="SAM" id="Coils"/>
    </source>
</evidence>
<name>A0A4Q0A211_9FUNG</name>
<keyword evidence="6" id="KW-0539">Nucleus</keyword>
<dbReference type="Gene3D" id="1.20.5.170">
    <property type="match status" value="1"/>
</dbReference>
<dbReference type="PROSITE" id="PS00036">
    <property type="entry name" value="BZIP_BASIC"/>
    <property type="match status" value="1"/>
</dbReference>
<dbReference type="EMBL" id="ML002240">
    <property type="protein sequence ID" value="RKP39848.1"/>
    <property type="molecule type" value="Genomic_DNA"/>
</dbReference>
<feature type="region of interest" description="Disordered" evidence="8">
    <location>
        <begin position="119"/>
        <end position="227"/>
    </location>
</feature>
<dbReference type="AlphaFoldDB" id="A0A4Q0A211"/>
<evidence type="ECO:0000313" key="11">
    <source>
        <dbReference type="Proteomes" id="UP000268162"/>
    </source>
</evidence>
<feature type="coiled-coil region" evidence="7">
    <location>
        <begin position="266"/>
        <end position="307"/>
    </location>
</feature>
<protein>
    <recommendedName>
        <fullName evidence="9">BZIP domain-containing protein</fullName>
    </recommendedName>
</protein>
<evidence type="ECO:0000256" key="1">
    <source>
        <dbReference type="ARBA" id="ARBA00004123"/>
    </source>
</evidence>
<accession>A0A4Q0A211</accession>
<dbReference type="CDD" id="cd14810">
    <property type="entry name" value="bZIP_u1"/>
    <property type="match status" value="1"/>
</dbReference>
<reference evidence="11" key="1">
    <citation type="journal article" date="2018" name="Nat. Microbiol.">
        <title>Leveraging single-cell genomics to expand the fungal tree of life.</title>
        <authorList>
            <person name="Ahrendt S.R."/>
            <person name="Quandt C.A."/>
            <person name="Ciobanu D."/>
            <person name="Clum A."/>
            <person name="Salamov A."/>
            <person name="Andreopoulos B."/>
            <person name="Cheng J.F."/>
            <person name="Woyke T."/>
            <person name="Pelin A."/>
            <person name="Henrissat B."/>
            <person name="Reynolds N.K."/>
            <person name="Benny G.L."/>
            <person name="Smith M.E."/>
            <person name="James T.Y."/>
            <person name="Grigoriev I.V."/>
        </authorList>
    </citation>
    <scope>NUCLEOTIDE SEQUENCE [LARGE SCALE GENOMIC DNA]</scope>
    <source>
        <strain evidence="11">RSA 468</strain>
    </source>
</reference>
<dbReference type="SMART" id="SM00338">
    <property type="entry name" value="BRLZ"/>
    <property type="match status" value="1"/>
</dbReference>
<dbReference type="InterPro" id="IPR046347">
    <property type="entry name" value="bZIP_sf"/>
</dbReference>
<evidence type="ECO:0000256" key="6">
    <source>
        <dbReference type="ARBA" id="ARBA00023242"/>
    </source>
</evidence>
<dbReference type="GO" id="GO:0003700">
    <property type="term" value="F:DNA-binding transcription factor activity"/>
    <property type="evidence" value="ECO:0007669"/>
    <property type="project" value="InterPro"/>
</dbReference>
<dbReference type="PROSITE" id="PS50217">
    <property type="entry name" value="BZIP"/>
    <property type="match status" value="1"/>
</dbReference>
<evidence type="ECO:0000256" key="5">
    <source>
        <dbReference type="ARBA" id="ARBA00023163"/>
    </source>
</evidence>
<dbReference type="GO" id="GO:0005634">
    <property type="term" value="C:nucleus"/>
    <property type="evidence" value="ECO:0007669"/>
    <property type="project" value="UniProtKB-SubCell"/>
</dbReference>
<organism evidence="10 11">
    <name type="scientific">Dimargaris cristalligena</name>
    <dbReference type="NCBI Taxonomy" id="215637"/>
    <lineage>
        <taxon>Eukaryota</taxon>
        <taxon>Fungi</taxon>
        <taxon>Fungi incertae sedis</taxon>
        <taxon>Zoopagomycota</taxon>
        <taxon>Kickxellomycotina</taxon>
        <taxon>Dimargaritomycetes</taxon>
        <taxon>Dimargaritales</taxon>
        <taxon>Dimargaritaceae</taxon>
        <taxon>Dimargaris</taxon>
    </lineage>
</organism>
<evidence type="ECO:0000313" key="10">
    <source>
        <dbReference type="EMBL" id="RKP39848.1"/>
    </source>
</evidence>
<feature type="compositionally biased region" description="Polar residues" evidence="8">
    <location>
        <begin position="119"/>
        <end position="135"/>
    </location>
</feature>
<dbReference type="InterPro" id="IPR004827">
    <property type="entry name" value="bZIP"/>
</dbReference>
<keyword evidence="3" id="KW-0805">Transcription regulation</keyword>
<evidence type="ECO:0000259" key="9">
    <source>
        <dbReference type="PROSITE" id="PS50217"/>
    </source>
</evidence>
<dbReference type="PANTHER" id="PTHR47416">
    <property type="entry name" value="BASIC-LEUCINE ZIPPER TRANSCRIPTION FACTOR F-RELATED"/>
    <property type="match status" value="1"/>
</dbReference>
<keyword evidence="5" id="KW-0804">Transcription</keyword>
<dbReference type="Pfam" id="PF00170">
    <property type="entry name" value="bZIP_1"/>
    <property type="match status" value="1"/>
</dbReference>
<dbReference type="Proteomes" id="UP000268162">
    <property type="component" value="Unassembled WGS sequence"/>
</dbReference>
<keyword evidence="11" id="KW-1185">Reference proteome</keyword>
<evidence type="ECO:0000256" key="8">
    <source>
        <dbReference type="SAM" id="MobiDB-lite"/>
    </source>
</evidence>
<dbReference type="GO" id="GO:0003677">
    <property type="term" value="F:DNA binding"/>
    <property type="evidence" value="ECO:0007669"/>
    <property type="project" value="UniProtKB-KW"/>
</dbReference>
<evidence type="ECO:0000256" key="3">
    <source>
        <dbReference type="ARBA" id="ARBA00023015"/>
    </source>
</evidence>
<feature type="region of interest" description="Disordered" evidence="8">
    <location>
        <begin position="405"/>
        <end position="426"/>
    </location>
</feature>
<keyword evidence="7" id="KW-0175">Coiled coil</keyword>
<feature type="compositionally biased region" description="Polar residues" evidence="8">
    <location>
        <begin position="151"/>
        <end position="180"/>
    </location>
</feature>
<evidence type="ECO:0000256" key="2">
    <source>
        <dbReference type="ARBA" id="ARBA00007163"/>
    </source>
</evidence>
<gene>
    <name evidence="10" type="ORF">BJ085DRAFT_34606</name>
</gene>
<feature type="compositionally biased region" description="Low complexity" evidence="8">
    <location>
        <begin position="181"/>
        <end position="224"/>
    </location>
</feature>
<feature type="compositionally biased region" description="Low complexity" evidence="8">
    <location>
        <begin position="472"/>
        <end position="481"/>
    </location>
</feature>
<sequence length="522" mass="54944">MDLNSSAISGDLLSYLLDQSLYPAQSDPTTEFYRQLLADMVVTGNNPTTTTADMVAASPVHQRSPSFMYDNYGVGSTASSSMATSPISPVMPIDPATFSMVAANGAFFCPQSMTSPTLATNPMGSSNGSGATVMTTDLLVPPPTSAPGMSVNINSALASSHPQSNGSSPAMANAKPSATGSHVAQKSSISSQSSCSSGSSISHSAPTSASSTANPSSSSSLNLKRSSECFDDPEEIDLKQLSSKERRQIRNKISARNFRLRRKEYITTLESQVQDLQDHSDKLQSDLDAAQAETQQLREQLRRMAQVVDPQTLSQLGPEGALALDLEASGNCGAAATMALPKSGLSSRKSSTSVTTVLSLLNLSTLLQNEKLGADMPAGVPHLTHHAKMVPTTGSNSVTGGSFPKTLTDKAANTSTPPTPYASPILSSMSTPATLVGDDELFLSPLPTSTAAALPMFSNSTTGATNSPMNYSSSPLLSPLQQHHHHQQLPKSQAELENLEHMLENQFCRVLTVSLNRLAQQH</sequence>
<feature type="region of interest" description="Disordered" evidence="8">
    <location>
        <begin position="464"/>
        <end position="491"/>
    </location>
</feature>
<comment type="subcellular location">
    <subcellularLocation>
        <location evidence="1">Nucleus</location>
    </subcellularLocation>
</comment>